<feature type="compositionally biased region" description="Polar residues" evidence="1">
    <location>
        <begin position="313"/>
        <end position="324"/>
    </location>
</feature>
<dbReference type="PROSITE" id="PS51444">
    <property type="entry name" value="FH2"/>
    <property type="match status" value="1"/>
</dbReference>
<feature type="region of interest" description="Disordered" evidence="1">
    <location>
        <begin position="312"/>
        <end position="349"/>
    </location>
</feature>
<name>A0A1J4MHF6_9CRYT</name>
<dbReference type="Gene3D" id="1.20.58.2220">
    <property type="entry name" value="Formin, FH2 domain"/>
    <property type="match status" value="1"/>
</dbReference>
<evidence type="ECO:0000313" key="3">
    <source>
        <dbReference type="EMBL" id="OII73673.1"/>
    </source>
</evidence>
<dbReference type="SMART" id="SM00498">
    <property type="entry name" value="FH2"/>
    <property type="match status" value="1"/>
</dbReference>
<feature type="compositionally biased region" description="Low complexity" evidence="1">
    <location>
        <begin position="997"/>
        <end position="1015"/>
    </location>
</feature>
<dbReference type="Pfam" id="PF02181">
    <property type="entry name" value="FH2"/>
    <property type="match status" value="2"/>
</dbReference>
<dbReference type="AlphaFoldDB" id="A0A1J4MHF6"/>
<feature type="compositionally biased region" description="Polar residues" evidence="1">
    <location>
        <begin position="276"/>
        <end position="292"/>
    </location>
</feature>
<organism evidence="3 4">
    <name type="scientific">Cryptosporidium ubiquitum</name>
    <dbReference type="NCBI Taxonomy" id="857276"/>
    <lineage>
        <taxon>Eukaryota</taxon>
        <taxon>Sar</taxon>
        <taxon>Alveolata</taxon>
        <taxon>Apicomplexa</taxon>
        <taxon>Conoidasida</taxon>
        <taxon>Coccidia</taxon>
        <taxon>Eucoccidiorida</taxon>
        <taxon>Eimeriorina</taxon>
        <taxon>Cryptosporidiidae</taxon>
        <taxon>Cryptosporidium</taxon>
    </lineage>
</organism>
<feature type="region of interest" description="Disordered" evidence="1">
    <location>
        <begin position="946"/>
        <end position="1016"/>
    </location>
</feature>
<dbReference type="VEuPathDB" id="CryptoDB:cubi_03471"/>
<feature type="region of interest" description="Disordered" evidence="1">
    <location>
        <begin position="429"/>
        <end position="449"/>
    </location>
</feature>
<feature type="domain" description="FH2" evidence="2">
    <location>
        <begin position="506"/>
        <end position="926"/>
    </location>
</feature>
<feature type="compositionally biased region" description="Low complexity" evidence="1">
    <location>
        <begin position="946"/>
        <end position="956"/>
    </location>
</feature>
<feature type="compositionally biased region" description="Basic and acidic residues" evidence="1">
    <location>
        <begin position="255"/>
        <end position="272"/>
    </location>
</feature>
<sequence length="1057" mass="117947">MITSLVSRILGSSGTGSSSGPNIGNDSSLKISEERSIYCASSLTTFYRPKRLKIAILDHIPCNIDSLSIELFTIQKSGNFKEFIMSHIHDMKKSKVPRQTLIMNGYSFYSVISSSRTENCQECANNVCSSLVVDFTRNADNGESTYLIFQGEMILRIYDRKNGLNIYSLARGGNPDDVIHITKDDIILSIPNSFAPSQCFKLDLIMYSAIGWARHDEINRHCPTYINCSLPKNENINQNKQFSVSLSQNLTICSKEESPKRGSTTNKDDSNIEKISCTNTSTKNDSNKGTVHSNKERNIHPLAKAFGSFKTAELSNQPDSSDNPESNEDPKPEYETESVPEQTSGSKPGTSQLVALLRAKAPPLPLNIKSPGKPKAFPLKGSEKDSKGKSIQDKKKVLPLGRRIHWKPLTEEMAQKTIFREILYTSLNSHTQSPPVSPSDSSNLSSPVNSSIEDLQLNIMDESKTGTASPEPDSVSPMAITDIHMANTLVHMETLSRVFTKTGNTMGAQGGTLERLNTGEYKEVSNKISSPGSFNSPDLLNQDKCSDLSSQTKKSYDNKNGRSSKSSKDEQISQSSNTSSQKQLPLTFLSQKRAQNMAIVLARLSVPTDYIIEILNSFNISSLTLEDYERIEQVLPTEMELEKIKSNSKQELHQLEQFLSQFSHISNPMTRLRFLKFEHILDASEFDIQRNLNTLYSASVQIRNSNKLRLILKAFLLLGNYVNHGINFSTMSNISSISHVANNGSINWSLLETKGFSFSSLLRLVEFKTTIDPSFTALHYIIANLSLTNPKLNLNQFSTDLHAVSEASKISVEALFSCINDMRKELAILEVEKQKFTNDRVENLFESYSKRLDALVEGYHRIVEKVVDTALYFGQNLPEGNRASIIQPFFETMNIFILQFSSCCKDIREKPSRFSPLLVDSSLVFPNDKSLNSSSLSLIHAPSKINSTNTSSISSTPLVENSPNESLVKIPDITDSNCPEKTENKVLDKKEIQPQYNSNSKNSKYKESFSSNMNNKSKKEAENLIIIHSSRNNAIKLPIRPPPPITLKNPKQANYPL</sequence>
<dbReference type="OrthoDB" id="1668162at2759"/>
<evidence type="ECO:0000256" key="1">
    <source>
        <dbReference type="SAM" id="MobiDB-lite"/>
    </source>
</evidence>
<dbReference type="SUPFAM" id="SSF101447">
    <property type="entry name" value="Formin homology 2 domain (FH2 domain)"/>
    <property type="match status" value="1"/>
</dbReference>
<feature type="region of interest" description="Disordered" evidence="1">
    <location>
        <begin position="523"/>
        <end position="584"/>
    </location>
</feature>
<feature type="compositionally biased region" description="Polar residues" evidence="1">
    <location>
        <begin position="526"/>
        <end position="539"/>
    </location>
</feature>
<keyword evidence="4" id="KW-1185">Reference proteome</keyword>
<feature type="compositionally biased region" description="Basic and acidic residues" evidence="1">
    <location>
        <begin position="978"/>
        <end position="992"/>
    </location>
</feature>
<reference evidence="3 4" key="1">
    <citation type="submission" date="2016-10" db="EMBL/GenBank/DDBJ databases">
        <title>Reductive evolution of mitochondrial metabolism and differential evolution of invasion-related proteins in Cryptosporidium.</title>
        <authorList>
            <person name="Liu S."/>
            <person name="Roellig D.M."/>
            <person name="Guo Y."/>
            <person name="Li N."/>
            <person name="Frace M.A."/>
            <person name="Tang K."/>
            <person name="Zhang L."/>
            <person name="Feng Y."/>
            <person name="Xiao L."/>
        </authorList>
    </citation>
    <scope>NUCLEOTIDE SEQUENCE [LARGE SCALE GENOMIC DNA]</scope>
    <source>
        <strain evidence="3">39726</strain>
    </source>
</reference>
<feature type="compositionally biased region" description="Low complexity" evidence="1">
    <location>
        <begin position="438"/>
        <end position="449"/>
    </location>
</feature>
<dbReference type="InterPro" id="IPR015425">
    <property type="entry name" value="FH2_Formin"/>
</dbReference>
<dbReference type="InterPro" id="IPR042201">
    <property type="entry name" value="FH2_Formin_sf"/>
</dbReference>
<dbReference type="InterPro" id="IPR051425">
    <property type="entry name" value="Formin_Homology"/>
</dbReference>
<feature type="compositionally biased region" description="Basic and acidic residues" evidence="1">
    <location>
        <begin position="554"/>
        <end position="571"/>
    </location>
</feature>
<dbReference type="PANTHER" id="PTHR45725">
    <property type="entry name" value="FORMIN HOMOLOGY 2 FAMILY MEMBER"/>
    <property type="match status" value="1"/>
</dbReference>
<evidence type="ECO:0000313" key="4">
    <source>
        <dbReference type="Proteomes" id="UP000186176"/>
    </source>
</evidence>
<feature type="compositionally biased region" description="Polar residues" evidence="1">
    <location>
        <begin position="339"/>
        <end position="349"/>
    </location>
</feature>
<feature type="compositionally biased region" description="Basic and acidic residues" evidence="1">
    <location>
        <begin position="381"/>
        <end position="395"/>
    </location>
</feature>
<feature type="compositionally biased region" description="Polar residues" evidence="1">
    <location>
        <begin position="572"/>
        <end position="584"/>
    </location>
</feature>
<dbReference type="EMBL" id="LRBP01000014">
    <property type="protein sequence ID" value="OII73673.1"/>
    <property type="molecule type" value="Genomic_DNA"/>
</dbReference>
<dbReference type="GeneID" id="39980263"/>
<gene>
    <name evidence="3" type="ORF">cubi_03471</name>
</gene>
<feature type="region of interest" description="Disordered" evidence="1">
    <location>
        <begin position="1035"/>
        <end position="1057"/>
    </location>
</feature>
<feature type="region of interest" description="Disordered" evidence="1">
    <location>
        <begin position="255"/>
        <end position="298"/>
    </location>
</feature>
<feature type="region of interest" description="Disordered" evidence="1">
    <location>
        <begin position="362"/>
        <end position="395"/>
    </location>
</feature>
<evidence type="ECO:0000259" key="2">
    <source>
        <dbReference type="PROSITE" id="PS51444"/>
    </source>
</evidence>
<dbReference type="Proteomes" id="UP000186176">
    <property type="component" value="Unassembled WGS sequence"/>
</dbReference>
<accession>A0A1J4MHF6</accession>
<comment type="caution">
    <text evidence="3">The sequence shown here is derived from an EMBL/GenBank/DDBJ whole genome shotgun (WGS) entry which is preliminary data.</text>
</comment>
<proteinExistence type="predicted"/>
<protein>
    <submittedName>
        <fullName evidence="3">Formin 2 domain-containing protein</fullName>
    </submittedName>
</protein>
<dbReference type="RefSeq" id="XP_028874928.1">
    <property type="nucleotide sequence ID" value="XM_029020484.1"/>
</dbReference>
<dbReference type="PANTHER" id="PTHR45725:SF1">
    <property type="entry name" value="DISHEVELLED ASSOCIATED ACTIVATOR OF MORPHOGENESIS, ISOFORM D"/>
    <property type="match status" value="1"/>
</dbReference>